<keyword evidence="11" id="KW-1185">Reference proteome</keyword>
<name>A0A8C4WZS4_EPTBU</name>
<feature type="region of interest" description="Disordered" evidence="7">
    <location>
        <begin position="536"/>
        <end position="561"/>
    </location>
</feature>
<reference evidence="10" key="2">
    <citation type="submission" date="2025-09" db="UniProtKB">
        <authorList>
            <consortium name="Ensembl"/>
        </authorList>
    </citation>
    <scope>IDENTIFICATION</scope>
</reference>
<feature type="binding site" evidence="5">
    <location>
        <begin position="80"/>
        <end position="87"/>
    </location>
    <ligand>
        <name>ATP</name>
        <dbReference type="ChEBI" id="CHEBI:30616"/>
    </ligand>
</feature>
<dbReference type="Gene3D" id="3.40.850.10">
    <property type="entry name" value="Kinesin motor domain"/>
    <property type="match status" value="1"/>
</dbReference>
<dbReference type="InterPro" id="IPR001683">
    <property type="entry name" value="PX_dom"/>
</dbReference>
<dbReference type="GeneTree" id="ENSGT00940000162838"/>
<sequence>KVIIAMDGKKTMITNLKIPEGSTGDVGRERVKEFTYDFSYCSADKRMPQFASQEKLFQDIGMDILEAAFEGYNACIFAFGQTGSGKSYTMMGNPGDLGLIPRICEGLYSHIGRDSTDGCSYRTEVSFLEIYNEQVRDLLRRNSSRGYHLRVREHPKEGPYVEELSKHLVQSYGDVEELMEAGNTIRTTAATSMNDASSRSHAIFTINFTQARFDSEMPRETISKIHLVDLAGSERADATGATGVRLKEGGNINKSLVTLGNVISSLADLSAPRNSQGRKKQIFVPYRDSVLTWLLKDSLGGNSKTIMIATVSPANVNYGETLSTLRYANRAKNIMNKPTVNEDPNVKLIRELRAEIARLKALLTQGNQVSSAVFNVQFSGVDFACFVLFCASTAEGQRHYVFGLSVHCFFENNNAVVTLVPLDGSQCSVNGQLVTEPTQLSQGAVILLGRTTMFRFNNPKEAAQLREKRKSGMLSALSLSMTDLSKSCENLSTVMLYNPGQQKEEMEKLKHKRLEIAEIEEKQRVAKAELERMQEEMESQRMETTKVQQQMKRQEESLKRRSQDIDNRFKDFLAEKERFEEERQKGKEEIALQRVQQEQEIETRVQDELQRLKDLHDQEKAAKLKILKELERLRQEKEEQSAKLESEKRRLEAQEQEQFAMVKRIHGELQEQQELIGLHKFMNHQRLHEKKQALEDLRTFLLLKKEVPNDGSGDLGNVHQAEQTYLKLKQNQVEVLSNFESELELEMQGLETDIEMEQDVFEEMQESLCSGIVIGSEEVNKEEESLHHTEQSLLVKKRRLKCLKNETLFSVREEKQRAEEILEQGLGNLDTTLCQVEQELEETEEKLFEHRENQNQLQLLQQTFEFTTNVARQEEKVREKEKEILERQEKQQQEALERTAASLIYKLQRMTLDEQARLRENKRKLSVLPEGVEEADLRVSLEKQEKELDQEKDSLSCTFHPFCTLCPQSLIHKPVEVDMSTMIDPIKVSIPRYMLRGQGKDKHYEFEVKMTVLHETWMVFRRYSRFRDLHKLMKERYLEVALKFPPRRLFSKWDERFVSERRGHLEAYLQSFVKLMLNIPSSPLYLKNVGPNICKYTVCETVSFFRKGVFDSSSHGTG</sequence>
<evidence type="ECO:0000256" key="2">
    <source>
        <dbReference type="ARBA" id="ARBA00022840"/>
    </source>
</evidence>
<evidence type="ECO:0000256" key="5">
    <source>
        <dbReference type="PROSITE-ProRule" id="PRU00283"/>
    </source>
</evidence>
<dbReference type="Proteomes" id="UP000694388">
    <property type="component" value="Unplaced"/>
</dbReference>
<dbReference type="PROSITE" id="PS50195">
    <property type="entry name" value="PX"/>
    <property type="match status" value="1"/>
</dbReference>
<dbReference type="GO" id="GO:0007018">
    <property type="term" value="P:microtubule-based movement"/>
    <property type="evidence" value="ECO:0007669"/>
    <property type="project" value="InterPro"/>
</dbReference>
<dbReference type="Ensembl" id="ENSEBUT00000022794.1">
    <property type="protein sequence ID" value="ENSEBUP00000022218.1"/>
    <property type="gene ID" value="ENSEBUG00000013675.1"/>
</dbReference>
<proteinExistence type="inferred from homology"/>
<keyword evidence="1 5" id="KW-0547">Nucleotide-binding</keyword>
<accession>A0A8C4WZS4</accession>
<dbReference type="SMART" id="SM00129">
    <property type="entry name" value="KISc"/>
    <property type="match status" value="1"/>
</dbReference>
<feature type="compositionally biased region" description="Basic and acidic residues" evidence="7">
    <location>
        <begin position="552"/>
        <end position="561"/>
    </location>
</feature>
<dbReference type="OMA" id="KEMEIRH"/>
<dbReference type="PROSITE" id="PS50067">
    <property type="entry name" value="KINESIN_MOTOR_2"/>
    <property type="match status" value="1"/>
</dbReference>
<feature type="domain" description="Kinesin motor" evidence="8">
    <location>
        <begin position="1"/>
        <end position="334"/>
    </location>
</feature>
<feature type="domain" description="PX" evidence="9">
    <location>
        <begin position="984"/>
        <end position="1096"/>
    </location>
</feature>
<evidence type="ECO:0000256" key="1">
    <source>
        <dbReference type="ARBA" id="ARBA00022741"/>
    </source>
</evidence>
<keyword evidence="4 5" id="KW-0505">Motor protein</keyword>
<dbReference type="PRINTS" id="PR00380">
    <property type="entry name" value="KINESINHEAVY"/>
</dbReference>
<dbReference type="PANTHER" id="PTHR47117:SF8">
    <property type="entry name" value="KINESIN FAMILY MEMBER 16B"/>
    <property type="match status" value="1"/>
</dbReference>
<dbReference type="SUPFAM" id="SSF52540">
    <property type="entry name" value="P-loop containing nucleoside triphosphate hydrolases"/>
    <property type="match status" value="1"/>
</dbReference>
<dbReference type="GO" id="GO:0035091">
    <property type="term" value="F:phosphatidylinositol binding"/>
    <property type="evidence" value="ECO:0007669"/>
    <property type="project" value="InterPro"/>
</dbReference>
<dbReference type="Pfam" id="PF00787">
    <property type="entry name" value="PX"/>
    <property type="match status" value="1"/>
</dbReference>
<dbReference type="AlphaFoldDB" id="A0A8C4WZS4"/>
<comment type="similarity">
    <text evidence="5">Belongs to the TRAFAC class myosin-kinesin ATPase superfamily. Kinesin family.</text>
</comment>
<keyword evidence="3 6" id="KW-0175">Coiled coil</keyword>
<dbReference type="PANTHER" id="PTHR47117">
    <property type="entry name" value="STAR-RELATED LIPID TRANSFER PROTEIN 9"/>
    <property type="match status" value="1"/>
</dbReference>
<evidence type="ECO:0000259" key="9">
    <source>
        <dbReference type="PROSITE" id="PS50195"/>
    </source>
</evidence>
<protein>
    <submittedName>
        <fullName evidence="10">Kinesin family member 16Ba</fullName>
    </submittedName>
</protein>
<evidence type="ECO:0000313" key="11">
    <source>
        <dbReference type="Proteomes" id="UP000694388"/>
    </source>
</evidence>
<evidence type="ECO:0000259" key="8">
    <source>
        <dbReference type="PROSITE" id="PS50067"/>
    </source>
</evidence>
<dbReference type="FunFam" id="3.40.850.10:FF:000021">
    <property type="entry name" value="kinesin-like protein KIF16B isoform X1"/>
    <property type="match status" value="1"/>
</dbReference>
<reference evidence="10" key="1">
    <citation type="submission" date="2025-08" db="UniProtKB">
        <authorList>
            <consortium name="Ensembl"/>
        </authorList>
    </citation>
    <scope>IDENTIFICATION</scope>
</reference>
<dbReference type="CDD" id="cd06874">
    <property type="entry name" value="PX_KIF16B_SNX23"/>
    <property type="match status" value="1"/>
</dbReference>
<dbReference type="InterPro" id="IPR036871">
    <property type="entry name" value="PX_dom_sf"/>
</dbReference>
<evidence type="ECO:0000313" key="10">
    <source>
        <dbReference type="Ensembl" id="ENSEBUP00000022218.1"/>
    </source>
</evidence>
<dbReference type="Gene3D" id="3.30.1520.10">
    <property type="entry name" value="Phox-like domain"/>
    <property type="match status" value="1"/>
</dbReference>
<evidence type="ECO:0000256" key="3">
    <source>
        <dbReference type="ARBA" id="ARBA00023054"/>
    </source>
</evidence>
<dbReference type="Pfam" id="PF00225">
    <property type="entry name" value="Kinesin"/>
    <property type="match status" value="1"/>
</dbReference>
<dbReference type="InterPro" id="IPR019821">
    <property type="entry name" value="Kinesin_motor_CS"/>
</dbReference>
<dbReference type="InterPro" id="IPR008984">
    <property type="entry name" value="SMAD_FHA_dom_sf"/>
</dbReference>
<dbReference type="GO" id="GO:0003777">
    <property type="term" value="F:microtubule motor activity"/>
    <property type="evidence" value="ECO:0007669"/>
    <property type="project" value="InterPro"/>
</dbReference>
<evidence type="ECO:0000256" key="6">
    <source>
        <dbReference type="SAM" id="Coils"/>
    </source>
</evidence>
<evidence type="ECO:0000256" key="4">
    <source>
        <dbReference type="ARBA" id="ARBA00023175"/>
    </source>
</evidence>
<dbReference type="InterPro" id="IPR001752">
    <property type="entry name" value="Kinesin_motor_dom"/>
</dbReference>
<evidence type="ECO:0000256" key="7">
    <source>
        <dbReference type="SAM" id="MobiDB-lite"/>
    </source>
</evidence>
<dbReference type="InterPro" id="IPR027417">
    <property type="entry name" value="P-loop_NTPase"/>
</dbReference>
<dbReference type="SUPFAM" id="SSF49879">
    <property type="entry name" value="SMAD/FHA domain"/>
    <property type="match status" value="1"/>
</dbReference>
<organism evidence="10 11">
    <name type="scientific">Eptatretus burgeri</name>
    <name type="common">Inshore hagfish</name>
    <dbReference type="NCBI Taxonomy" id="7764"/>
    <lineage>
        <taxon>Eukaryota</taxon>
        <taxon>Metazoa</taxon>
        <taxon>Chordata</taxon>
        <taxon>Craniata</taxon>
        <taxon>Vertebrata</taxon>
        <taxon>Cyclostomata</taxon>
        <taxon>Myxini</taxon>
        <taxon>Myxiniformes</taxon>
        <taxon>Myxinidae</taxon>
        <taxon>Eptatretinae</taxon>
        <taxon>Eptatretus</taxon>
    </lineage>
</organism>
<dbReference type="InterPro" id="IPR036961">
    <property type="entry name" value="Kinesin_motor_dom_sf"/>
</dbReference>
<dbReference type="PROSITE" id="PS00411">
    <property type="entry name" value="KINESIN_MOTOR_1"/>
    <property type="match status" value="1"/>
</dbReference>
<dbReference type="SUPFAM" id="SSF64268">
    <property type="entry name" value="PX domain"/>
    <property type="match status" value="1"/>
</dbReference>
<dbReference type="GO" id="GO:0008017">
    <property type="term" value="F:microtubule binding"/>
    <property type="evidence" value="ECO:0007669"/>
    <property type="project" value="InterPro"/>
</dbReference>
<dbReference type="Gene3D" id="2.60.200.20">
    <property type="match status" value="1"/>
</dbReference>
<dbReference type="GO" id="GO:0005524">
    <property type="term" value="F:ATP binding"/>
    <property type="evidence" value="ECO:0007669"/>
    <property type="project" value="UniProtKB-UniRule"/>
</dbReference>
<feature type="coiled-coil region" evidence="6">
    <location>
        <begin position="740"/>
        <end position="767"/>
    </location>
</feature>
<feature type="coiled-coil region" evidence="6">
    <location>
        <begin position="840"/>
        <end position="902"/>
    </location>
</feature>
<keyword evidence="2 5" id="KW-0067">ATP-binding</keyword>